<dbReference type="AlphaFoldDB" id="A0A0J9XIR3"/>
<reference evidence="1" key="1">
    <citation type="submission" date="2014-03" db="EMBL/GenBank/DDBJ databases">
        <authorList>
            <person name="Casaregola S."/>
        </authorList>
    </citation>
    <scope>NUCLEOTIDE SEQUENCE [LARGE SCALE GENOMIC DNA]</scope>
    <source>
        <strain evidence="1">CLIB 918</strain>
    </source>
</reference>
<gene>
    <name evidence="1" type="ORF">BN980_GECA21s01341g</name>
</gene>
<organism evidence="1 2">
    <name type="scientific">Geotrichum candidum</name>
    <name type="common">Oospora lactis</name>
    <name type="synonym">Dipodascus geotrichum</name>
    <dbReference type="NCBI Taxonomy" id="1173061"/>
    <lineage>
        <taxon>Eukaryota</taxon>
        <taxon>Fungi</taxon>
        <taxon>Dikarya</taxon>
        <taxon>Ascomycota</taxon>
        <taxon>Saccharomycotina</taxon>
        <taxon>Dipodascomycetes</taxon>
        <taxon>Dipodascales</taxon>
        <taxon>Dipodascaceae</taxon>
        <taxon>Geotrichum</taxon>
    </lineage>
</organism>
<protein>
    <submittedName>
        <fullName evidence="1">Uncharacterized protein</fullName>
    </submittedName>
</protein>
<proteinExistence type="predicted"/>
<sequence>MSVNKVRLPFDSSCYTHTKSGKVLLKLTPITSKSNSIIESKTGGTVSISTTEVVYIPLPDSATRYHVKDKGDKNFESLSIPLDRVRDSHVTTPFIGPNGWVAVIFPSRIGGLEPFNEAWKLELTFSDGGAYEFEEAFVKCREARELGQNHIDDLPVYDDSLPPSYQS</sequence>
<dbReference type="STRING" id="1173061.A0A0J9XIR3"/>
<comment type="caution">
    <text evidence="1">The sequence shown here is derived from an EMBL/GenBank/DDBJ whole genome shotgun (WGS) entry which is preliminary data.</text>
</comment>
<evidence type="ECO:0000313" key="1">
    <source>
        <dbReference type="EMBL" id="CDO57445.1"/>
    </source>
</evidence>
<dbReference type="SUPFAM" id="SSF50729">
    <property type="entry name" value="PH domain-like"/>
    <property type="match status" value="1"/>
</dbReference>
<keyword evidence="2" id="KW-1185">Reference proteome</keyword>
<dbReference type="Proteomes" id="UP000242525">
    <property type="component" value="Unassembled WGS sequence"/>
</dbReference>
<name>A0A0J9XIR3_GEOCN</name>
<dbReference type="EMBL" id="CCBN010000021">
    <property type="protein sequence ID" value="CDO57445.1"/>
    <property type="molecule type" value="Genomic_DNA"/>
</dbReference>
<accession>A0A0J9XIR3</accession>
<dbReference type="OrthoDB" id="1259151at2759"/>
<evidence type="ECO:0000313" key="2">
    <source>
        <dbReference type="Proteomes" id="UP000242525"/>
    </source>
</evidence>